<feature type="compositionally biased region" description="Low complexity" evidence="1">
    <location>
        <begin position="146"/>
        <end position="156"/>
    </location>
</feature>
<organism evidence="2 3">
    <name type="scientific">Sodiomyces alkalinus (strain CBS 110278 / VKM F-3762 / F11)</name>
    <name type="common">Alkaliphilic filamentous fungus</name>
    <dbReference type="NCBI Taxonomy" id="1314773"/>
    <lineage>
        <taxon>Eukaryota</taxon>
        <taxon>Fungi</taxon>
        <taxon>Dikarya</taxon>
        <taxon>Ascomycota</taxon>
        <taxon>Pezizomycotina</taxon>
        <taxon>Sordariomycetes</taxon>
        <taxon>Hypocreomycetidae</taxon>
        <taxon>Glomerellales</taxon>
        <taxon>Plectosphaerellaceae</taxon>
        <taxon>Sodiomyces</taxon>
    </lineage>
</organism>
<keyword evidence="3" id="KW-1185">Reference proteome</keyword>
<proteinExistence type="predicted"/>
<sequence>MPAFKSTPRQHPWAAKSTQSLDNLSPQWPFSWSRFSFLSAYWPSCLSVSLVWSRVWSWWMPRDLEFGLLLWQYWKSGHGCASGFIPDRSDVLRRAKLGRTSSGLAALFLWGYWWGMGGIELDAPVIIDTTRVKPLPKPGTDLKPTQAQAQAQAQPADNGSKAQEGPKKKFWNRKGRVMDGRRNASVEIQSWQDTMVSSLSLSLLRFLPSYLVQELQRIRFTFKNPEQVDVGCGFSCILSPSSTSHSGCSELSSGQSETGDKGQGMTEAADQSRETAQAAVDYLTRLAYLGRTGGRNETENGYHHGMRYTHWDLLDMAFRRNAKILVFSRFKSVSWFDQGRHACRDMTESVYIVMGDDGHSNC</sequence>
<name>A0A3N2Q709_SODAK</name>
<feature type="region of interest" description="Disordered" evidence="1">
    <location>
        <begin position="137"/>
        <end position="173"/>
    </location>
</feature>
<dbReference type="Proteomes" id="UP000272025">
    <property type="component" value="Unassembled WGS sequence"/>
</dbReference>
<feature type="compositionally biased region" description="Polar residues" evidence="1">
    <location>
        <begin position="247"/>
        <end position="257"/>
    </location>
</feature>
<protein>
    <submittedName>
        <fullName evidence="2">Uncharacterized protein</fullName>
    </submittedName>
</protein>
<gene>
    <name evidence="2" type="ORF">SODALDRAFT_374880</name>
</gene>
<dbReference type="EMBL" id="ML119051">
    <property type="protein sequence ID" value="ROT42571.1"/>
    <property type="molecule type" value="Genomic_DNA"/>
</dbReference>
<evidence type="ECO:0000256" key="1">
    <source>
        <dbReference type="SAM" id="MobiDB-lite"/>
    </source>
</evidence>
<feature type="region of interest" description="Disordered" evidence="1">
    <location>
        <begin position="247"/>
        <end position="271"/>
    </location>
</feature>
<dbReference type="GeneID" id="39583186"/>
<reference evidence="2 3" key="1">
    <citation type="journal article" date="2018" name="Mol. Ecol.">
        <title>The obligate alkalophilic soda-lake fungus Sodiomyces alkalinus has shifted to a protein diet.</title>
        <authorList>
            <person name="Grum-Grzhimaylo A.A."/>
            <person name="Falkoski D.L."/>
            <person name="van den Heuvel J."/>
            <person name="Valero-Jimenez C.A."/>
            <person name="Min B."/>
            <person name="Choi I.G."/>
            <person name="Lipzen A."/>
            <person name="Daum C.G."/>
            <person name="Aanen D.K."/>
            <person name="Tsang A."/>
            <person name="Henrissat B."/>
            <person name="Bilanenko E.N."/>
            <person name="de Vries R.P."/>
            <person name="van Kan J.A.L."/>
            <person name="Grigoriev I.V."/>
            <person name="Debets A.J.M."/>
        </authorList>
    </citation>
    <scope>NUCLEOTIDE SEQUENCE [LARGE SCALE GENOMIC DNA]</scope>
    <source>
        <strain evidence="2 3">F11</strain>
    </source>
</reference>
<dbReference type="AlphaFoldDB" id="A0A3N2Q709"/>
<dbReference type="RefSeq" id="XP_028470377.1">
    <property type="nucleotide sequence ID" value="XM_028614708.1"/>
</dbReference>
<accession>A0A3N2Q709</accession>
<feature type="region of interest" description="Disordered" evidence="1">
    <location>
        <begin position="1"/>
        <end position="22"/>
    </location>
</feature>
<evidence type="ECO:0000313" key="3">
    <source>
        <dbReference type="Proteomes" id="UP000272025"/>
    </source>
</evidence>
<evidence type="ECO:0000313" key="2">
    <source>
        <dbReference type="EMBL" id="ROT42571.1"/>
    </source>
</evidence>